<feature type="compositionally biased region" description="Basic and acidic residues" evidence="3">
    <location>
        <begin position="17"/>
        <end position="29"/>
    </location>
</feature>
<feature type="compositionally biased region" description="Pro residues" evidence="3">
    <location>
        <begin position="1"/>
        <end position="12"/>
    </location>
</feature>
<dbReference type="Gene3D" id="1.10.357.10">
    <property type="entry name" value="Tetracycline Repressor, domain 2"/>
    <property type="match status" value="1"/>
</dbReference>
<dbReference type="InterPro" id="IPR001647">
    <property type="entry name" value="HTH_TetR"/>
</dbReference>
<evidence type="ECO:0000256" key="2">
    <source>
        <dbReference type="PROSITE-ProRule" id="PRU00335"/>
    </source>
</evidence>
<proteinExistence type="predicted"/>
<evidence type="ECO:0000259" key="4">
    <source>
        <dbReference type="PROSITE" id="PS50977"/>
    </source>
</evidence>
<sequence>MPAPKSPRPRPTAKPAIAKEPRGARRRRETRDKLLEAAFRLMAEKGVDGVAINEITETADVGIGSFYNHFESKEAVYAALIDQVFEEFGDALDHLVVNVDDPAEVIAISVRHTLLRARREPLWGRFLVREGLSARVLSRGLGVRLLRDIQKGVAKGRFKLTDPLMSFITFGGGVLGAIAASIEIEGERSREFALLGLTAADLPERAASNLLFGLGLTIDEADAIAGRPLPLVKPASVDH</sequence>
<dbReference type="Proteomes" id="UP000282106">
    <property type="component" value="Unassembled WGS sequence"/>
</dbReference>
<name>A0A3N0V2N3_9GAMM</name>
<dbReference type="Pfam" id="PF00440">
    <property type="entry name" value="TetR_N"/>
    <property type="match status" value="1"/>
</dbReference>
<dbReference type="Pfam" id="PF21306">
    <property type="entry name" value="TetR_C_40"/>
    <property type="match status" value="1"/>
</dbReference>
<dbReference type="InParanoid" id="A0A3N0V2N3"/>
<dbReference type="SUPFAM" id="SSF46689">
    <property type="entry name" value="Homeodomain-like"/>
    <property type="match status" value="1"/>
</dbReference>
<feature type="domain" description="HTH tetR-type" evidence="4">
    <location>
        <begin position="28"/>
        <end position="88"/>
    </location>
</feature>
<dbReference type="InterPro" id="IPR050624">
    <property type="entry name" value="HTH-type_Tx_Regulator"/>
</dbReference>
<protein>
    <submittedName>
        <fullName evidence="5">TetR/AcrR family transcriptional regulator</fullName>
    </submittedName>
</protein>
<evidence type="ECO:0000313" key="5">
    <source>
        <dbReference type="EMBL" id="ROH86791.1"/>
    </source>
</evidence>
<dbReference type="SUPFAM" id="SSF48498">
    <property type="entry name" value="Tetracyclin repressor-like, C-terminal domain"/>
    <property type="match status" value="1"/>
</dbReference>
<dbReference type="RefSeq" id="WP_123212780.1">
    <property type="nucleotide sequence ID" value="NZ_RJVO01000008.1"/>
</dbReference>
<dbReference type="InterPro" id="IPR009057">
    <property type="entry name" value="Homeodomain-like_sf"/>
</dbReference>
<dbReference type="PRINTS" id="PR00455">
    <property type="entry name" value="HTHTETR"/>
</dbReference>
<feature type="region of interest" description="Disordered" evidence="3">
    <location>
        <begin position="1"/>
        <end position="29"/>
    </location>
</feature>
<dbReference type="InterPro" id="IPR036271">
    <property type="entry name" value="Tet_transcr_reg_TetR-rel_C_sf"/>
</dbReference>
<reference evidence="5 6" key="1">
    <citation type="submission" date="2018-10" db="EMBL/GenBank/DDBJ databases">
        <authorList>
            <person name="Chen W.-M."/>
        </authorList>
    </citation>
    <scope>NUCLEOTIDE SEQUENCE [LARGE SCALE GENOMIC DNA]</scope>
    <source>
        <strain evidence="5 6">THS-13</strain>
    </source>
</reference>
<comment type="caution">
    <text evidence="5">The sequence shown here is derived from an EMBL/GenBank/DDBJ whole genome shotgun (WGS) entry which is preliminary data.</text>
</comment>
<dbReference type="PANTHER" id="PTHR43479:SF11">
    <property type="entry name" value="ACREF_ENVCD OPERON REPRESSOR-RELATED"/>
    <property type="match status" value="1"/>
</dbReference>
<evidence type="ECO:0000256" key="1">
    <source>
        <dbReference type="ARBA" id="ARBA00023125"/>
    </source>
</evidence>
<evidence type="ECO:0000256" key="3">
    <source>
        <dbReference type="SAM" id="MobiDB-lite"/>
    </source>
</evidence>
<feature type="DNA-binding region" description="H-T-H motif" evidence="2">
    <location>
        <begin position="51"/>
        <end position="70"/>
    </location>
</feature>
<organism evidence="5 6">
    <name type="scientific">Stagnimonas aquatica</name>
    <dbReference type="NCBI Taxonomy" id="2689987"/>
    <lineage>
        <taxon>Bacteria</taxon>
        <taxon>Pseudomonadati</taxon>
        <taxon>Pseudomonadota</taxon>
        <taxon>Gammaproteobacteria</taxon>
        <taxon>Nevskiales</taxon>
        <taxon>Nevskiaceae</taxon>
        <taxon>Stagnimonas</taxon>
    </lineage>
</organism>
<dbReference type="GO" id="GO:0003677">
    <property type="term" value="F:DNA binding"/>
    <property type="evidence" value="ECO:0007669"/>
    <property type="project" value="UniProtKB-UniRule"/>
</dbReference>
<dbReference type="InterPro" id="IPR049513">
    <property type="entry name" value="TetR_C_40"/>
</dbReference>
<keyword evidence="1 2" id="KW-0238">DNA-binding</keyword>
<dbReference type="AlphaFoldDB" id="A0A3N0V2N3"/>
<dbReference type="EMBL" id="RJVO01000008">
    <property type="protein sequence ID" value="ROH86791.1"/>
    <property type="molecule type" value="Genomic_DNA"/>
</dbReference>
<evidence type="ECO:0000313" key="6">
    <source>
        <dbReference type="Proteomes" id="UP000282106"/>
    </source>
</evidence>
<dbReference type="PROSITE" id="PS50977">
    <property type="entry name" value="HTH_TETR_2"/>
    <property type="match status" value="1"/>
</dbReference>
<keyword evidence="6" id="KW-1185">Reference proteome</keyword>
<gene>
    <name evidence="5" type="ORF">ED208_15270</name>
</gene>
<accession>A0A3N0V2N3</accession>
<dbReference type="PANTHER" id="PTHR43479">
    <property type="entry name" value="ACREF/ENVCD OPERON REPRESSOR-RELATED"/>
    <property type="match status" value="1"/>
</dbReference>